<proteinExistence type="predicted"/>
<dbReference type="Proteomes" id="UP001596160">
    <property type="component" value="Unassembled WGS sequence"/>
</dbReference>
<keyword evidence="1" id="KW-0732">Signal</keyword>
<gene>
    <name evidence="2" type="ORF">ACFPRH_02870</name>
</gene>
<evidence type="ECO:0008006" key="4">
    <source>
        <dbReference type="Google" id="ProtNLM"/>
    </source>
</evidence>
<accession>A0ABW0ACJ9</accession>
<dbReference type="RefSeq" id="WP_344476985.1">
    <property type="nucleotide sequence ID" value="NZ_BAAASB010000007.1"/>
</dbReference>
<feature type="chain" id="PRO_5046242196" description="Lipoprotein" evidence="1">
    <location>
        <begin position="32"/>
        <end position="407"/>
    </location>
</feature>
<comment type="caution">
    <text evidence="2">The sequence shown here is derived from an EMBL/GenBank/DDBJ whole genome shotgun (WGS) entry which is preliminary data.</text>
</comment>
<feature type="signal peptide" evidence="1">
    <location>
        <begin position="1"/>
        <end position="31"/>
    </location>
</feature>
<evidence type="ECO:0000256" key="1">
    <source>
        <dbReference type="SAM" id="SignalP"/>
    </source>
</evidence>
<evidence type="ECO:0000313" key="2">
    <source>
        <dbReference type="EMBL" id="MFC5150676.1"/>
    </source>
</evidence>
<name>A0ABW0ACJ9_9ACTN</name>
<dbReference type="SUPFAM" id="SSF50969">
    <property type="entry name" value="YVTN repeat-like/Quinoprotein amine dehydrogenase"/>
    <property type="match status" value="1"/>
</dbReference>
<dbReference type="InterPro" id="IPR011044">
    <property type="entry name" value="Quino_amine_DH_bsu"/>
</dbReference>
<organism evidence="2 3">
    <name type="scientific">Streptomyces amakusaensis</name>
    <dbReference type="NCBI Taxonomy" id="67271"/>
    <lineage>
        <taxon>Bacteria</taxon>
        <taxon>Bacillati</taxon>
        <taxon>Actinomycetota</taxon>
        <taxon>Actinomycetes</taxon>
        <taxon>Kitasatosporales</taxon>
        <taxon>Streptomycetaceae</taxon>
        <taxon>Streptomyces</taxon>
    </lineage>
</organism>
<reference evidence="3" key="1">
    <citation type="journal article" date="2019" name="Int. J. Syst. Evol. Microbiol.">
        <title>The Global Catalogue of Microorganisms (GCM) 10K type strain sequencing project: providing services to taxonomists for standard genome sequencing and annotation.</title>
        <authorList>
            <consortium name="The Broad Institute Genomics Platform"/>
            <consortium name="The Broad Institute Genome Sequencing Center for Infectious Disease"/>
            <person name="Wu L."/>
            <person name="Ma J."/>
        </authorList>
    </citation>
    <scope>NUCLEOTIDE SEQUENCE [LARGE SCALE GENOMIC DNA]</scope>
    <source>
        <strain evidence="3">PCU 266</strain>
    </source>
</reference>
<dbReference type="EMBL" id="JBHSKP010000001">
    <property type="protein sequence ID" value="MFC5150676.1"/>
    <property type="molecule type" value="Genomic_DNA"/>
</dbReference>
<keyword evidence="3" id="KW-1185">Reference proteome</keyword>
<protein>
    <recommendedName>
        <fullName evidence="4">Lipoprotein</fullName>
    </recommendedName>
</protein>
<sequence>MTSAKTAPSITLSAVLATALLLSGCQSPASGKPEAEAPHGYVEGAEETAERQPRLVLADSATGTVGVLDLITGDLTGDLVPAGRTAPVRALLTDGRFAYAATGTGTHVVDGGGWTVDHGDHVHHYRAPVRHLGEIRGEPPARVHGSTAVTSLSPADGTTRLLDRAALEKGEVGEGTALKNPAGPAVPHKDHLVLAGTGPGRDAVEVRGRDGARKTVLAEKCAEPRGEAVTRRGVVLGCADGALLVTGEDGRHTGVRIPYGASVEAPRRADRFTHRPGSTTLTARAGRDAVWVLDVTARTWTLIKTGPVAAVNTAGEGTPVLALGEDGVLRAHDPVTGKRTAERRILTATRTGDAAVPPPAVEIDADRAYVNDTAAKKVHEIDHGDGLRISRTFTLPFPPAHMVETGR</sequence>
<dbReference type="PROSITE" id="PS51257">
    <property type="entry name" value="PROKAR_LIPOPROTEIN"/>
    <property type="match status" value="1"/>
</dbReference>
<evidence type="ECO:0000313" key="3">
    <source>
        <dbReference type="Proteomes" id="UP001596160"/>
    </source>
</evidence>